<evidence type="ECO:0008006" key="4">
    <source>
        <dbReference type="Google" id="ProtNLM"/>
    </source>
</evidence>
<gene>
    <name evidence="2" type="ORF">RCC_10324</name>
</gene>
<sequence length="215" mass="24090">MGNGGSKTEQSTFNADAPVRLSQSVVNSLQNSSEVRIPLSSTSTSILADHIEQTDSTRAQDQELKKQLRTTEQLTKTRDAQSQRLESLTASLTTNPAKAEETAELPKRDPNSLAAHLSSPFYHDWSKKEKEEATIRPDSGRSHDSMSKEINDLRAKLEARKKVEQVPREVEKAKETLVSCLRTNDRRPLDCWEEVQAFKAEVGKLEKAFIQKAGR</sequence>
<dbReference type="Proteomes" id="UP000225277">
    <property type="component" value="Unassembled WGS sequence"/>
</dbReference>
<feature type="compositionally biased region" description="Basic and acidic residues" evidence="1">
    <location>
        <begin position="124"/>
        <end position="148"/>
    </location>
</feature>
<reference evidence="2 3" key="1">
    <citation type="submission" date="2016-03" db="EMBL/GenBank/DDBJ databases">
        <authorList>
            <person name="Ploux O."/>
        </authorList>
    </citation>
    <scope>NUCLEOTIDE SEQUENCE [LARGE SCALE GENOMIC DNA]</scope>
    <source>
        <strain evidence="2 3">URUG2</strain>
    </source>
</reference>
<dbReference type="AlphaFoldDB" id="A0A2D3VLR2"/>
<evidence type="ECO:0000313" key="3">
    <source>
        <dbReference type="Proteomes" id="UP000225277"/>
    </source>
</evidence>
<evidence type="ECO:0000313" key="2">
    <source>
        <dbReference type="EMBL" id="CZT24599.1"/>
    </source>
</evidence>
<dbReference type="STRING" id="112498.A0A2D3VLR2"/>
<feature type="region of interest" description="Disordered" evidence="1">
    <location>
        <begin position="27"/>
        <end position="148"/>
    </location>
</feature>
<keyword evidence="3" id="KW-1185">Reference proteome</keyword>
<dbReference type="OrthoDB" id="5544375at2759"/>
<organism evidence="2 3">
    <name type="scientific">Ramularia collo-cygni</name>
    <dbReference type="NCBI Taxonomy" id="112498"/>
    <lineage>
        <taxon>Eukaryota</taxon>
        <taxon>Fungi</taxon>
        <taxon>Dikarya</taxon>
        <taxon>Ascomycota</taxon>
        <taxon>Pezizomycotina</taxon>
        <taxon>Dothideomycetes</taxon>
        <taxon>Dothideomycetidae</taxon>
        <taxon>Mycosphaerellales</taxon>
        <taxon>Mycosphaerellaceae</taxon>
        <taxon>Ramularia</taxon>
    </lineage>
</organism>
<dbReference type="Pfam" id="PF07956">
    <property type="entry name" value="DUF1690"/>
    <property type="match status" value="1"/>
</dbReference>
<proteinExistence type="predicted"/>
<feature type="compositionally biased region" description="Basic and acidic residues" evidence="1">
    <location>
        <begin position="49"/>
        <end position="66"/>
    </location>
</feature>
<dbReference type="EMBL" id="FJUY01000022">
    <property type="protein sequence ID" value="CZT24599.1"/>
    <property type="molecule type" value="Genomic_DNA"/>
</dbReference>
<dbReference type="InterPro" id="IPR012471">
    <property type="entry name" value="DUF1690"/>
</dbReference>
<dbReference type="GeneID" id="35605371"/>
<name>A0A2D3VLR2_9PEZI</name>
<dbReference type="RefSeq" id="XP_023631323.1">
    <property type="nucleotide sequence ID" value="XM_023775555.1"/>
</dbReference>
<protein>
    <recommendedName>
        <fullName evidence="4">Ochre suppressor tyr-tRNA</fullName>
    </recommendedName>
</protein>
<accession>A0A2D3VLR2</accession>
<feature type="compositionally biased region" description="Polar residues" evidence="1">
    <location>
        <begin position="82"/>
        <end position="96"/>
    </location>
</feature>
<evidence type="ECO:0000256" key="1">
    <source>
        <dbReference type="SAM" id="MobiDB-lite"/>
    </source>
</evidence>
<feature type="compositionally biased region" description="Basic and acidic residues" evidence="1">
    <location>
        <begin position="98"/>
        <end position="110"/>
    </location>
</feature>